<dbReference type="EMBL" id="ACIP02000002">
    <property type="protein sequence ID" value="EEP28546.1"/>
    <property type="molecule type" value="Genomic_DNA"/>
</dbReference>
<feature type="transmembrane region" description="Helical" evidence="1">
    <location>
        <begin position="121"/>
        <end position="137"/>
    </location>
</feature>
<proteinExistence type="predicted"/>
<keyword evidence="3" id="KW-1185">Reference proteome</keyword>
<keyword evidence="1" id="KW-1133">Transmembrane helix</keyword>
<accession>C4GBQ3</accession>
<dbReference type="eggNOG" id="COG3859">
    <property type="taxonomic scope" value="Bacteria"/>
</dbReference>
<dbReference type="HOGENOM" id="CLU_090959_0_0_9"/>
<evidence type="ECO:0000256" key="1">
    <source>
        <dbReference type="SAM" id="Phobius"/>
    </source>
</evidence>
<organism evidence="2 3">
    <name type="scientific">Shuttleworthella satelles DSM 14600</name>
    <dbReference type="NCBI Taxonomy" id="626523"/>
    <lineage>
        <taxon>Bacteria</taxon>
        <taxon>Bacillati</taxon>
        <taxon>Bacillota</taxon>
        <taxon>Clostridia</taxon>
        <taxon>Lachnospirales</taxon>
        <taxon>Lachnospiraceae</taxon>
        <taxon>Shuttleworthella</taxon>
    </lineage>
</organism>
<reference evidence="2" key="1">
    <citation type="submission" date="2009-04" db="EMBL/GenBank/DDBJ databases">
        <authorList>
            <person name="Weinstock G."/>
            <person name="Sodergren E."/>
            <person name="Clifton S."/>
            <person name="Fulton L."/>
            <person name="Fulton B."/>
            <person name="Courtney L."/>
            <person name="Fronick C."/>
            <person name="Harrison M."/>
            <person name="Strong C."/>
            <person name="Farmer C."/>
            <person name="Delahaunty K."/>
            <person name="Markovic C."/>
            <person name="Hall O."/>
            <person name="Minx P."/>
            <person name="Tomlinson C."/>
            <person name="Mitreva M."/>
            <person name="Nelson J."/>
            <person name="Hou S."/>
            <person name="Wollam A."/>
            <person name="Pepin K.H."/>
            <person name="Johnson M."/>
            <person name="Bhonagiri V."/>
            <person name="Nash W.E."/>
            <person name="Warren W."/>
            <person name="Chinwalla A."/>
            <person name="Mardis E.R."/>
            <person name="Wilson R.K."/>
        </authorList>
    </citation>
    <scope>NUCLEOTIDE SEQUENCE [LARGE SCALE GENOMIC DNA]</scope>
    <source>
        <strain evidence="2">DSM 14600</strain>
    </source>
</reference>
<dbReference type="GO" id="GO:0005886">
    <property type="term" value="C:plasma membrane"/>
    <property type="evidence" value="ECO:0007669"/>
    <property type="project" value="InterPro"/>
</dbReference>
<dbReference type="AlphaFoldDB" id="C4GBQ3"/>
<dbReference type="RefSeq" id="WP_006906359.1">
    <property type="nucleotide sequence ID" value="NZ_GG665866.1"/>
</dbReference>
<evidence type="ECO:0000313" key="2">
    <source>
        <dbReference type="EMBL" id="EEP28546.1"/>
    </source>
</evidence>
<dbReference type="Proteomes" id="UP000003494">
    <property type="component" value="Unassembled WGS sequence"/>
</dbReference>
<name>C4GBQ3_9FIRM</name>
<dbReference type="InterPro" id="IPR012651">
    <property type="entry name" value="Thia_Transptr_ThiT"/>
</dbReference>
<dbReference type="GO" id="GO:0015234">
    <property type="term" value="F:thiamine transmembrane transporter activity"/>
    <property type="evidence" value="ECO:0007669"/>
    <property type="project" value="InterPro"/>
</dbReference>
<feature type="transmembrane region" description="Helical" evidence="1">
    <location>
        <begin position="149"/>
        <end position="170"/>
    </location>
</feature>
<feature type="transmembrane region" description="Helical" evidence="1">
    <location>
        <begin position="190"/>
        <end position="213"/>
    </location>
</feature>
<keyword evidence="1" id="KW-0812">Transmembrane</keyword>
<protein>
    <submittedName>
        <fullName evidence="2">Proton-coupled thiamine transporter YuaJ</fullName>
    </submittedName>
</protein>
<comment type="caution">
    <text evidence="2">The sequence shown here is derived from an EMBL/GenBank/DDBJ whole genome shotgun (WGS) entry which is preliminary data.</text>
</comment>
<dbReference type="Pfam" id="PF09515">
    <property type="entry name" value="Thia_YuaJ"/>
    <property type="match status" value="1"/>
</dbReference>
<dbReference type="Gene3D" id="1.10.1760.20">
    <property type="match status" value="1"/>
</dbReference>
<feature type="transmembrane region" description="Helical" evidence="1">
    <location>
        <begin position="17"/>
        <end position="37"/>
    </location>
</feature>
<gene>
    <name evidence="2" type="ORF">GCWU000342_01356</name>
</gene>
<keyword evidence="1" id="KW-0472">Membrane</keyword>
<dbReference type="STRING" id="626523.GCWU000342_01356"/>
<feature type="transmembrane region" description="Helical" evidence="1">
    <location>
        <begin position="74"/>
        <end position="92"/>
    </location>
</feature>
<evidence type="ECO:0000313" key="3">
    <source>
        <dbReference type="Proteomes" id="UP000003494"/>
    </source>
</evidence>
<sequence>MSLLANVGADGTYSLTVWGYTALVIALIAILLLGNLLFGRKRAFSAREISFAAMAIALGTVASMIKIFNMPMGGSVTLLSMLFIVLVGNWYGIGMGLSAAFAYGILQLLLGPYIISLPQMICDYILAFGALGLSGLFSRSKNGLIKGYILAVLGRYFFAVLSGVIFFGVYAEGVSFAGHDFSGQPLLYSLSYNGLYLFTEAVITLLIIAIPPVRKGLIRIREMALGEA</sequence>